<dbReference type="Proteomes" id="UP001163166">
    <property type="component" value="Chromosome"/>
</dbReference>
<feature type="domain" description="Dihydroxy-acid/6-phosphogluconate dehydratase C-terminal" evidence="7">
    <location>
        <begin position="361"/>
        <end position="551"/>
    </location>
</feature>
<dbReference type="RefSeq" id="WP_264076533.1">
    <property type="nucleotide sequence ID" value="NZ_CP076676.1"/>
</dbReference>
<dbReference type="FunFam" id="3.50.30.80:FF:000001">
    <property type="entry name" value="Dihydroxy-acid dehydratase"/>
    <property type="match status" value="1"/>
</dbReference>
<dbReference type="PANTHER" id="PTHR43661:SF3">
    <property type="entry name" value="D-XYLONATE DEHYDRATASE YAGF-RELATED"/>
    <property type="match status" value="1"/>
</dbReference>
<protein>
    <submittedName>
        <fullName evidence="8">Dihydroxy-acid dehydratase</fullName>
    </submittedName>
</protein>
<dbReference type="InterPro" id="IPR020558">
    <property type="entry name" value="DiOHA_6PGluconate_deHydtase_CS"/>
</dbReference>
<evidence type="ECO:0000259" key="6">
    <source>
        <dbReference type="Pfam" id="PF00920"/>
    </source>
</evidence>
<keyword evidence="3" id="KW-0408">Iron</keyword>
<dbReference type="InterPro" id="IPR042096">
    <property type="entry name" value="Dihydro-acid_dehy_C"/>
</dbReference>
<evidence type="ECO:0000256" key="2">
    <source>
        <dbReference type="ARBA" id="ARBA00022723"/>
    </source>
</evidence>
<dbReference type="PROSITE" id="PS00886">
    <property type="entry name" value="ILVD_EDD_1"/>
    <property type="match status" value="1"/>
</dbReference>
<dbReference type="Pfam" id="PF00920">
    <property type="entry name" value="ILVD_EDD_N"/>
    <property type="match status" value="1"/>
</dbReference>
<dbReference type="GO" id="GO:0016836">
    <property type="term" value="F:hydro-lyase activity"/>
    <property type="evidence" value="ECO:0007669"/>
    <property type="project" value="TreeGrafter"/>
</dbReference>
<comment type="similarity">
    <text evidence="1">Belongs to the IlvD/Edd family.</text>
</comment>
<dbReference type="InterPro" id="IPR037237">
    <property type="entry name" value="IlvD/EDD_N"/>
</dbReference>
<dbReference type="InterPro" id="IPR056740">
    <property type="entry name" value="ILV_EDD_C"/>
</dbReference>
<keyword evidence="5" id="KW-0456">Lyase</keyword>
<accession>A0AAX3E4K5</accession>
<keyword evidence="2" id="KW-0479">Metal-binding</keyword>
<dbReference type="AlphaFoldDB" id="A0AAX3E4K5"/>
<dbReference type="Gene3D" id="3.50.30.80">
    <property type="entry name" value="IlvD/EDD C-terminal domain-like"/>
    <property type="match status" value="1"/>
</dbReference>
<dbReference type="GO" id="GO:0051536">
    <property type="term" value="F:iron-sulfur cluster binding"/>
    <property type="evidence" value="ECO:0007669"/>
    <property type="project" value="UniProtKB-KW"/>
</dbReference>
<sequence>MNELRSNFEPGSTRWAVRRAQWLAMGIKEEDFHKPKIAVVNSSSGLSVCYQHLDEISRKVQQAIRDAGGLPFEIRTVAPSDFVTSAGRKARYLMPSRDLLVNDVEVQVEGAELDGMVLLASCDKTTPGQLMAAGRLNIPSIVLACGYQLGGHCGGKDVDIEDLYNGVGTYKSGQITLQDLTDMSCAAIKGPGVCAGLATANSMHCLAEALGMALPGNAPIRAGGERLSDYAVQVGQAIVRLIQQDLRPRQILTKASIQNGIRIAQALGLSVNTVRHLTAIAIESRIEMDVVAEYEALSKDAVQITQVRPNGPHRIEMLDAAGGVRGAMKQLASKLDLSTMTVTGKTLGENLAEAPAPDERVIRPLSNPFRNEPGLIIIRGNLAPDGAVVKLSAVPTSVRRFEGVAKVFEDEDKAIAGLSDGSIQKGQAIILRHMGPKGGPGTVFACSFMAALVGAGLSSGVAVLTDGELSGLNSGITVGQIMPEAAEGGPLAVVADGDRIAIDLTAETIELMITEQELATRLAEWKPRTLPAEYGWLAQYAQLVQPLSKGAVLGDRSRR</sequence>
<name>A0AAX3E4K5_RHOPL</name>
<evidence type="ECO:0000256" key="5">
    <source>
        <dbReference type="ARBA" id="ARBA00023239"/>
    </source>
</evidence>
<dbReference type="EMBL" id="CP076676">
    <property type="protein sequence ID" value="UYO41898.1"/>
    <property type="molecule type" value="Genomic_DNA"/>
</dbReference>
<keyword evidence="4" id="KW-0411">Iron-sulfur</keyword>
<dbReference type="GO" id="GO:0005829">
    <property type="term" value="C:cytosol"/>
    <property type="evidence" value="ECO:0007669"/>
    <property type="project" value="TreeGrafter"/>
</dbReference>
<evidence type="ECO:0000256" key="3">
    <source>
        <dbReference type="ARBA" id="ARBA00023004"/>
    </source>
</evidence>
<dbReference type="InterPro" id="IPR000581">
    <property type="entry name" value="ILV_EDD_N"/>
</dbReference>
<evidence type="ECO:0000313" key="8">
    <source>
        <dbReference type="EMBL" id="UYO41898.1"/>
    </source>
</evidence>
<evidence type="ECO:0000259" key="7">
    <source>
        <dbReference type="Pfam" id="PF24877"/>
    </source>
</evidence>
<dbReference type="SUPFAM" id="SSF143975">
    <property type="entry name" value="IlvD/EDD N-terminal domain-like"/>
    <property type="match status" value="1"/>
</dbReference>
<reference evidence="8" key="1">
    <citation type="journal article" date="2022" name="Biol. Control">
        <title>In silico genomic analysis of Rhodopseudomonas palustris strains revealed potential biocontrol agents and crop yield enhancers.</title>
        <authorList>
            <person name="Surachat K."/>
            <person name="Kantachote D."/>
            <person name="Deachamag P."/>
            <person name="Wonglapsuwan M."/>
        </authorList>
    </citation>
    <scope>NUCLEOTIDE SEQUENCE</scope>
    <source>
        <strain evidence="8">TLS06</strain>
    </source>
</reference>
<feature type="domain" description="Dihydroxy-acid/6-phosphogluconate dehydratase N-terminal" evidence="6">
    <location>
        <begin position="34"/>
        <end position="350"/>
    </location>
</feature>
<evidence type="ECO:0000256" key="4">
    <source>
        <dbReference type="ARBA" id="ARBA00023014"/>
    </source>
</evidence>
<organism evidence="8 9">
    <name type="scientific">Rhodopseudomonas palustris</name>
    <dbReference type="NCBI Taxonomy" id="1076"/>
    <lineage>
        <taxon>Bacteria</taxon>
        <taxon>Pseudomonadati</taxon>
        <taxon>Pseudomonadota</taxon>
        <taxon>Alphaproteobacteria</taxon>
        <taxon>Hyphomicrobiales</taxon>
        <taxon>Nitrobacteraceae</taxon>
        <taxon>Rhodopseudomonas</taxon>
    </lineage>
</organism>
<dbReference type="PANTHER" id="PTHR43661">
    <property type="entry name" value="D-XYLONATE DEHYDRATASE"/>
    <property type="match status" value="1"/>
</dbReference>
<dbReference type="SUPFAM" id="SSF52016">
    <property type="entry name" value="LeuD/IlvD-like"/>
    <property type="match status" value="1"/>
</dbReference>
<proteinExistence type="inferred from homology"/>
<dbReference type="Pfam" id="PF24877">
    <property type="entry name" value="ILV_EDD_C"/>
    <property type="match status" value="1"/>
</dbReference>
<dbReference type="GO" id="GO:0046872">
    <property type="term" value="F:metal ion binding"/>
    <property type="evidence" value="ECO:0007669"/>
    <property type="project" value="UniProtKB-KW"/>
</dbReference>
<evidence type="ECO:0000313" key="9">
    <source>
        <dbReference type="Proteomes" id="UP001163166"/>
    </source>
</evidence>
<gene>
    <name evidence="8" type="ORF">KQX62_11635</name>
</gene>
<evidence type="ECO:0000256" key="1">
    <source>
        <dbReference type="ARBA" id="ARBA00006486"/>
    </source>
</evidence>